<gene>
    <name evidence="1" type="ORF">Cboi02_000608100</name>
</gene>
<proteinExistence type="predicted"/>
<keyword evidence="2" id="KW-1185">Reference proteome</keyword>
<name>A0A9W6T5B4_CANBO</name>
<sequence>MDLLRQQLVGSTDKRFYITNFQDSPSNLRSISINLQVPAVTAAYAETNDLETTPLLSLHGIYIHTKTKILIVSCKDKESFAIRKSAYDIQDVIERGGRNLIDTDDVEEGLHYLNLHQIPESIEKAPYKSSNERLYPSSVSKFNSELKYQCQFQ</sequence>
<protein>
    <submittedName>
        <fullName evidence="1">Unnamed protein product</fullName>
    </submittedName>
</protein>
<organism evidence="1 2">
    <name type="scientific">Candida boidinii</name>
    <name type="common">Yeast</name>
    <dbReference type="NCBI Taxonomy" id="5477"/>
    <lineage>
        <taxon>Eukaryota</taxon>
        <taxon>Fungi</taxon>
        <taxon>Dikarya</taxon>
        <taxon>Ascomycota</taxon>
        <taxon>Saccharomycotina</taxon>
        <taxon>Pichiomycetes</taxon>
        <taxon>Pichiales</taxon>
        <taxon>Pichiaceae</taxon>
        <taxon>Ogataea</taxon>
        <taxon>Ogataea/Candida clade</taxon>
    </lineage>
</organism>
<accession>A0A9W6T5B4</accession>
<comment type="caution">
    <text evidence="1">The sequence shown here is derived from an EMBL/GenBank/DDBJ whole genome shotgun (WGS) entry which is preliminary data.</text>
</comment>
<dbReference type="Proteomes" id="UP001165120">
    <property type="component" value="Unassembled WGS sequence"/>
</dbReference>
<evidence type="ECO:0000313" key="1">
    <source>
        <dbReference type="EMBL" id="GME79300.1"/>
    </source>
</evidence>
<dbReference type="EMBL" id="BSXN01003458">
    <property type="protein sequence ID" value="GME79300.1"/>
    <property type="molecule type" value="Genomic_DNA"/>
</dbReference>
<evidence type="ECO:0000313" key="2">
    <source>
        <dbReference type="Proteomes" id="UP001165120"/>
    </source>
</evidence>
<reference evidence="1" key="1">
    <citation type="submission" date="2023-04" db="EMBL/GenBank/DDBJ databases">
        <title>Candida boidinii NBRC 10035.</title>
        <authorList>
            <person name="Ichikawa N."/>
            <person name="Sato H."/>
            <person name="Tonouchi N."/>
        </authorList>
    </citation>
    <scope>NUCLEOTIDE SEQUENCE</scope>
    <source>
        <strain evidence="1">NBRC 10035</strain>
    </source>
</reference>
<dbReference type="AlphaFoldDB" id="A0A9W6T5B4"/>